<dbReference type="AlphaFoldDB" id="A0A261Y4V7"/>
<evidence type="ECO:0000256" key="1">
    <source>
        <dbReference type="SAM" id="MobiDB-lite"/>
    </source>
</evidence>
<feature type="region of interest" description="Disordered" evidence="1">
    <location>
        <begin position="185"/>
        <end position="223"/>
    </location>
</feature>
<feature type="region of interest" description="Disordered" evidence="1">
    <location>
        <begin position="1"/>
        <end position="80"/>
    </location>
</feature>
<feature type="compositionally biased region" description="Polar residues" evidence="1">
    <location>
        <begin position="64"/>
        <end position="78"/>
    </location>
</feature>
<name>A0A261Y4V7_9FUNG</name>
<feature type="compositionally biased region" description="Basic residues" evidence="1">
    <location>
        <begin position="1"/>
        <end position="12"/>
    </location>
</feature>
<keyword evidence="3" id="KW-1185">Reference proteome</keyword>
<feature type="compositionally biased region" description="Basic residues" evidence="1">
    <location>
        <begin position="350"/>
        <end position="361"/>
    </location>
</feature>
<feature type="compositionally biased region" description="Polar residues" evidence="1">
    <location>
        <begin position="189"/>
        <end position="211"/>
    </location>
</feature>
<dbReference type="EMBL" id="MVBO01000011">
    <property type="protein sequence ID" value="OZJ05670.1"/>
    <property type="molecule type" value="Genomic_DNA"/>
</dbReference>
<gene>
    <name evidence="2" type="ORF">BZG36_01463</name>
</gene>
<evidence type="ECO:0000313" key="2">
    <source>
        <dbReference type="EMBL" id="OZJ05670.1"/>
    </source>
</evidence>
<accession>A0A261Y4V7</accession>
<protein>
    <submittedName>
        <fullName evidence="2">Uncharacterized protein</fullName>
    </submittedName>
</protein>
<feature type="compositionally biased region" description="Low complexity" evidence="1">
    <location>
        <begin position="315"/>
        <end position="334"/>
    </location>
</feature>
<evidence type="ECO:0000313" key="3">
    <source>
        <dbReference type="Proteomes" id="UP000242875"/>
    </source>
</evidence>
<feature type="region of interest" description="Disordered" evidence="1">
    <location>
        <begin position="312"/>
        <end position="377"/>
    </location>
</feature>
<proteinExistence type="predicted"/>
<dbReference type="Proteomes" id="UP000242875">
    <property type="component" value="Unassembled WGS sequence"/>
</dbReference>
<feature type="compositionally biased region" description="Basic and acidic residues" evidence="1">
    <location>
        <begin position="46"/>
        <end position="62"/>
    </location>
</feature>
<organism evidence="2 3">
    <name type="scientific">Bifiguratus adelaidae</name>
    <dbReference type="NCBI Taxonomy" id="1938954"/>
    <lineage>
        <taxon>Eukaryota</taxon>
        <taxon>Fungi</taxon>
        <taxon>Fungi incertae sedis</taxon>
        <taxon>Mucoromycota</taxon>
        <taxon>Mucoromycotina</taxon>
        <taxon>Endogonomycetes</taxon>
        <taxon>Endogonales</taxon>
        <taxon>Endogonales incertae sedis</taxon>
        <taxon>Bifiguratus</taxon>
    </lineage>
</organism>
<reference evidence="2 3" key="1">
    <citation type="journal article" date="2017" name="Mycologia">
        <title>Bifiguratus adelaidae, gen. et sp. nov., a new member of Mucoromycotina in endophytic and soil-dwelling habitats.</title>
        <authorList>
            <person name="Torres-Cruz T.J."/>
            <person name="Billingsley Tobias T.L."/>
            <person name="Almatruk M."/>
            <person name="Hesse C."/>
            <person name="Kuske C.R."/>
            <person name="Desiro A."/>
            <person name="Benucci G.M."/>
            <person name="Bonito G."/>
            <person name="Stajich J.E."/>
            <person name="Dunlap C."/>
            <person name="Arnold A.E."/>
            <person name="Porras-Alfaro A."/>
        </authorList>
    </citation>
    <scope>NUCLEOTIDE SEQUENCE [LARGE SCALE GENOMIC DNA]</scope>
    <source>
        <strain evidence="2 3">AZ0501</strain>
    </source>
</reference>
<sequence>MAFAQRRYKTHRPPVTESDDAGILTRNEALEGTQVFDRQRHVLPPRIEDGSRVPSEGSEKRHTGTLQSASAFSTSESEGWQELELTRGLRSSPSDTHSLSPDLFHRARKSSMASDTSLLPSNATVSENDTCLPSPYLLDSSLEWARTGLTTDDDLAFASSDPEGTGQMAAFSYLPAHDGEGYFGDTSAPRLSQTATTSRPSAGNAFQSGQESEGMPDILLPGGGITGPKFVNKARKLHQHLLSPTPLGPQIDMESPPDTPLSSSLALQPSSSLYKSRDGHPQYLTTATDSITKLHIPFAPTRPISPQALRAALEKAPGAKSASSSPASSGYSSSDTIMPDPYFHPSLHLKSSRQLRKRRHRDTSEIANTSDDEPRHLRLHLRNAVQGLDAQRSRSESRLNQFDLDSIPSHQPTSLHLFYPIWRIHSLWRHLVQDDKEQTWLGYWMGSFWNGFGGELGFGGGDLDAMRDLLCLEEH</sequence>
<feature type="region of interest" description="Disordered" evidence="1">
    <location>
        <begin position="242"/>
        <end position="266"/>
    </location>
</feature>
<comment type="caution">
    <text evidence="2">The sequence shown here is derived from an EMBL/GenBank/DDBJ whole genome shotgun (WGS) entry which is preliminary data.</text>
</comment>